<evidence type="ECO:0000256" key="13">
    <source>
        <dbReference type="ARBA" id="ARBA00040484"/>
    </source>
</evidence>
<accession>A0A8I5N7U2</accession>
<protein>
    <recommendedName>
        <fullName evidence="13">Natural cytotoxicity triggering receptor 1</fullName>
    </recommendedName>
    <alternativeName>
        <fullName evidence="14">Natural killer cell p46-related protein</fullName>
    </alternativeName>
</protein>
<evidence type="ECO:0000313" key="20">
    <source>
        <dbReference type="Proteomes" id="UP000028761"/>
    </source>
</evidence>
<keyword evidence="7 16" id="KW-1133">Transmembrane helix</keyword>
<keyword evidence="11" id="KW-0325">Glycoprotein</keyword>
<evidence type="ECO:0000256" key="7">
    <source>
        <dbReference type="ARBA" id="ARBA00022989"/>
    </source>
</evidence>
<evidence type="ECO:0000256" key="8">
    <source>
        <dbReference type="ARBA" id="ARBA00023136"/>
    </source>
</evidence>
<dbReference type="AlphaFoldDB" id="A0A8I5N7U2"/>
<dbReference type="FunFam" id="2.60.40.10:FF:001157">
    <property type="entry name" value="Natural cytotoxicity triggering receptor 1"/>
    <property type="match status" value="1"/>
</dbReference>
<evidence type="ECO:0000256" key="11">
    <source>
        <dbReference type="ARBA" id="ARBA00023180"/>
    </source>
</evidence>
<dbReference type="InterPro" id="IPR036179">
    <property type="entry name" value="Ig-like_dom_sf"/>
</dbReference>
<organism evidence="19 20">
    <name type="scientific">Papio anubis</name>
    <name type="common">Olive baboon</name>
    <dbReference type="NCBI Taxonomy" id="9555"/>
    <lineage>
        <taxon>Eukaryota</taxon>
        <taxon>Metazoa</taxon>
        <taxon>Chordata</taxon>
        <taxon>Craniata</taxon>
        <taxon>Vertebrata</taxon>
        <taxon>Euteleostomi</taxon>
        <taxon>Mammalia</taxon>
        <taxon>Eutheria</taxon>
        <taxon>Euarchontoglires</taxon>
        <taxon>Primates</taxon>
        <taxon>Haplorrhini</taxon>
        <taxon>Catarrhini</taxon>
        <taxon>Cercopithecidae</taxon>
        <taxon>Cercopithecinae</taxon>
        <taxon>Papio</taxon>
    </lineage>
</organism>
<gene>
    <name evidence="19" type="primary">NCR1</name>
</gene>
<dbReference type="CDD" id="cd05751">
    <property type="entry name" value="IgC2_D1_LILR_KIR_like"/>
    <property type="match status" value="1"/>
</dbReference>
<keyword evidence="20" id="KW-1185">Reference proteome</keyword>
<keyword evidence="6" id="KW-0677">Repeat</keyword>
<evidence type="ECO:0000256" key="17">
    <source>
        <dbReference type="SAM" id="SignalP"/>
    </source>
</evidence>
<dbReference type="KEGG" id="panu:101009754"/>
<dbReference type="InterPro" id="IPR013783">
    <property type="entry name" value="Ig-like_fold"/>
</dbReference>
<evidence type="ECO:0000256" key="16">
    <source>
        <dbReference type="SAM" id="Phobius"/>
    </source>
</evidence>
<dbReference type="GeneTree" id="ENSGT01100000263478"/>
<keyword evidence="4 16" id="KW-0812">Transmembrane</keyword>
<evidence type="ECO:0000256" key="6">
    <source>
        <dbReference type="ARBA" id="ARBA00022737"/>
    </source>
</evidence>
<keyword evidence="8 16" id="KW-0472">Membrane</keyword>
<keyword evidence="12" id="KW-0393">Immunoglobulin domain</keyword>
<dbReference type="Ensembl" id="ENSPANT00000060817.1">
    <property type="protein sequence ID" value="ENSPANP00000049050.1"/>
    <property type="gene ID" value="ENSPANG00000044837.1"/>
</dbReference>
<comment type="function">
    <text evidence="15">Cytotoxicity-activating receptor that may contribute to the increased efficiency of activated natural killer (NK) cells to mediate tumor cell lysis.</text>
</comment>
<keyword evidence="9" id="KW-1015">Disulfide bond</keyword>
<keyword evidence="10" id="KW-0675">Receptor</keyword>
<name>A0A8I5N7U2_PAPAN</name>
<feature type="domain" description="Immunoglobulin" evidence="18">
    <location>
        <begin position="129"/>
        <end position="211"/>
    </location>
</feature>
<dbReference type="CDD" id="cd05711">
    <property type="entry name" value="IgC2_D2_LILR_KIR_like"/>
    <property type="match status" value="1"/>
</dbReference>
<sequence length="365" mass="41256">MPSTLRALLCLGLCLSQRISAPKQTLPKPIIRAESTYMVPKEKQATLCCQGSYGAVEYQLHFEGSLFAVERPKPPERINGVKFHIPDMNSRKAGRYSCIYRVGELWSERSDWLDLVVTEMYDTPTLSVHPGPEVTSGEKVTFYCRLDTATSMFLLLKEGRSRDVQRSYGKVQAEFPMGPVTTAHRGSYRCFGSYNNYAWSFPSEPVKLLVTGDIENTSLAPTDPTFPADSWDTCLLATETGLQKDLALWDHTAQNLLRMGLAFLVLVALVCLLVEDWLSRKRTREQASRASTWEGRRRLNKHKDSLKNDHETQWPWVELKAGVEPGWRELCVRPVEEEVTAGNRGHWHSICQSIPDDAEGGRTTC</sequence>
<evidence type="ECO:0000256" key="10">
    <source>
        <dbReference type="ARBA" id="ARBA00023170"/>
    </source>
</evidence>
<feature type="transmembrane region" description="Helical" evidence="16">
    <location>
        <begin position="256"/>
        <end position="274"/>
    </location>
</feature>
<reference evidence="19 20" key="1">
    <citation type="submission" date="2012-03" db="EMBL/GenBank/DDBJ databases">
        <title>Whole Genome Assembly of Papio anubis.</title>
        <authorList>
            <person name="Liu Y.L."/>
            <person name="Abraham K.A."/>
            <person name="Akbar H.A."/>
            <person name="Ali S.A."/>
            <person name="Anosike U.A."/>
            <person name="Aqrawi P.A."/>
            <person name="Arias F.A."/>
            <person name="Attaway T.A."/>
            <person name="Awwad R.A."/>
            <person name="Babu C.B."/>
            <person name="Bandaranaike D.B."/>
            <person name="Battles P.B."/>
            <person name="Bell A.B."/>
            <person name="Beltran B.B."/>
            <person name="Berhane-Mersha D.B."/>
            <person name="Bess C.B."/>
            <person name="Bickham C.B."/>
            <person name="Bolden T.B."/>
            <person name="Carter K.C."/>
            <person name="Chau D.C."/>
            <person name="Chavez A.C."/>
            <person name="Clerc-Blankenburg K.C."/>
            <person name="Coyle M.C."/>
            <person name="Dao M.D."/>
            <person name="Davila M.L.D."/>
            <person name="Davy-Carroll L.D."/>
            <person name="Denson S.D."/>
            <person name="Dinh H.D."/>
            <person name="Fernandez S.F."/>
            <person name="Fernando P.F."/>
            <person name="Forbes L.F."/>
            <person name="Francis C.F."/>
            <person name="Francisco L.F."/>
            <person name="Fu Q.F."/>
            <person name="Garcia-Iii R.G."/>
            <person name="Garrett T.G."/>
            <person name="Gross S.G."/>
            <person name="Gubbala S.G."/>
            <person name="Hirani K.H."/>
            <person name="Hogues M.H."/>
            <person name="Hollins B.H."/>
            <person name="Jackson L.J."/>
            <person name="Javaid M.J."/>
            <person name="Jhangiani S.J."/>
            <person name="Johnson A.J."/>
            <person name="Johnson B.J."/>
            <person name="Jones J.J."/>
            <person name="Joshi V.J."/>
            <person name="Kalu J.K."/>
            <person name="Khan N.K."/>
            <person name="Korchina V.K."/>
            <person name="Kovar C.K."/>
            <person name="Lago L.L."/>
            <person name="Lara F.L."/>
            <person name="Le T.-K.L."/>
            <person name="Lee S.L."/>
            <person name="Legall-Iii F.L."/>
            <person name="Lemon S.L."/>
            <person name="Liu J.L."/>
            <person name="Liu Y.-S.L."/>
            <person name="Liyanage D.L."/>
            <person name="Lopez J.L."/>
            <person name="Lorensuhewa L.L."/>
            <person name="Mata R.M."/>
            <person name="Mathew T.M."/>
            <person name="Mercado C.M."/>
            <person name="Mercado I.M."/>
            <person name="Morales K.M."/>
            <person name="Morgan M.M."/>
            <person name="Munidasa M.M."/>
            <person name="Ngo D.N."/>
            <person name="Nguyen L.N."/>
            <person name="Nguyen T.N."/>
            <person name="Nguyen N.N."/>
            <person name="Obregon M.O."/>
            <person name="Okwuonu G.O."/>
            <person name="Ongeri F.O."/>
            <person name="Onwere C.O."/>
            <person name="Osifeso I.O."/>
            <person name="Parra A.P."/>
            <person name="Patil S.P."/>
            <person name="Perez A.P."/>
            <person name="Perez Y.P."/>
            <person name="Pham C.P."/>
            <person name="Pu L.-L.P."/>
            <person name="Puazo M.P."/>
            <person name="Quiroz J.Q."/>
            <person name="Rouhana J.R."/>
            <person name="Ruiz M.R."/>
            <person name="Ruiz S.-J.R."/>
            <person name="Saada N.S."/>
            <person name="Santibanez J.S."/>
            <person name="Scheel M.S."/>
            <person name="Schneider B.S."/>
            <person name="Simmons D.S."/>
            <person name="Sisson I.S."/>
            <person name="Tang L.-Y.T."/>
            <person name="Thornton R.T."/>
            <person name="Tisius J.T."/>
            <person name="Toledanes G.T."/>
            <person name="Trejos Z.T."/>
            <person name="Usmani K.U."/>
            <person name="Varghese R.V."/>
            <person name="Vattathil S.V."/>
            <person name="Vee V.V."/>
            <person name="Walker D.W."/>
            <person name="Weissenberger G.W."/>
            <person name="White C.W."/>
            <person name="Williams A.W."/>
            <person name="Woodworth J.W."/>
            <person name="Wright R.W."/>
            <person name="Zhu Y.Z."/>
            <person name="Han Y.H."/>
            <person name="Newsham I.N."/>
            <person name="Nazareth L.N."/>
            <person name="Worley K.W."/>
            <person name="Muzny D.M."/>
            <person name="Rogers J.R."/>
            <person name="Gibbs R.G."/>
        </authorList>
    </citation>
    <scope>NUCLEOTIDE SEQUENCE [LARGE SCALE GENOMIC DNA]</scope>
</reference>
<dbReference type="OMA" id="ERRNTVM"/>
<dbReference type="InterPro" id="IPR050412">
    <property type="entry name" value="Ig-like_Receptors_ImmuneReg"/>
</dbReference>
<dbReference type="Proteomes" id="UP000028761">
    <property type="component" value="Chromosome 20"/>
</dbReference>
<comment type="similarity">
    <text evidence="2">Belongs to the natural cytotoxicity receptor (NCR) family.</text>
</comment>
<dbReference type="FunFam" id="2.60.40.10:FF:000049">
    <property type="entry name" value="Leukocyte immunoglobulin-like receptor subfamily B member 1"/>
    <property type="match status" value="1"/>
</dbReference>
<evidence type="ECO:0000256" key="5">
    <source>
        <dbReference type="ARBA" id="ARBA00022729"/>
    </source>
</evidence>
<dbReference type="PANTHER" id="PTHR11738">
    <property type="entry name" value="MHC CLASS I NK CELL RECEPTOR"/>
    <property type="match status" value="1"/>
</dbReference>
<feature type="signal peptide" evidence="17">
    <location>
        <begin position="1"/>
        <end position="16"/>
    </location>
</feature>
<evidence type="ECO:0000256" key="3">
    <source>
        <dbReference type="ARBA" id="ARBA00022475"/>
    </source>
</evidence>
<comment type="subcellular location">
    <subcellularLocation>
        <location evidence="1">Cell membrane</location>
        <topology evidence="1">Single-pass type I membrane protein</topology>
    </subcellularLocation>
</comment>
<dbReference type="PANTHER" id="PTHR11738:SF14">
    <property type="entry name" value="NATURAL CYTOTOXICITY TRIGGERING RECEPTOR 1"/>
    <property type="match status" value="1"/>
</dbReference>
<dbReference type="GO" id="GO:0005886">
    <property type="term" value="C:plasma membrane"/>
    <property type="evidence" value="ECO:0007669"/>
    <property type="project" value="UniProtKB-SubCell"/>
</dbReference>
<dbReference type="RefSeq" id="XP_009193590.3">
    <property type="nucleotide sequence ID" value="XM_009195326.4"/>
</dbReference>
<evidence type="ECO:0000256" key="14">
    <source>
        <dbReference type="ARBA" id="ARBA00041225"/>
    </source>
</evidence>
<evidence type="ECO:0000256" key="1">
    <source>
        <dbReference type="ARBA" id="ARBA00004251"/>
    </source>
</evidence>
<dbReference type="CTD" id="9437"/>
<dbReference type="GeneID" id="101009754"/>
<feature type="domain" description="Immunoglobulin" evidence="18">
    <location>
        <begin position="34"/>
        <end position="118"/>
    </location>
</feature>
<dbReference type="SMART" id="SM00409">
    <property type="entry name" value="IG"/>
    <property type="match status" value="2"/>
</dbReference>
<dbReference type="GO" id="GO:0002764">
    <property type="term" value="P:immune response-regulating signaling pathway"/>
    <property type="evidence" value="ECO:0007669"/>
    <property type="project" value="TreeGrafter"/>
</dbReference>
<keyword evidence="3" id="KW-1003">Cell membrane</keyword>
<keyword evidence="5 17" id="KW-0732">Signal</keyword>
<reference evidence="19" key="2">
    <citation type="submission" date="2025-08" db="UniProtKB">
        <authorList>
            <consortium name="Ensembl"/>
        </authorList>
    </citation>
    <scope>IDENTIFICATION</scope>
</reference>
<evidence type="ECO:0000256" key="12">
    <source>
        <dbReference type="ARBA" id="ARBA00023319"/>
    </source>
</evidence>
<feature type="chain" id="PRO_5035164811" description="Natural cytotoxicity triggering receptor 1" evidence="17">
    <location>
        <begin position="17"/>
        <end position="365"/>
    </location>
</feature>
<evidence type="ECO:0000256" key="15">
    <source>
        <dbReference type="ARBA" id="ARBA00053532"/>
    </source>
</evidence>
<evidence type="ECO:0000256" key="2">
    <source>
        <dbReference type="ARBA" id="ARBA00006531"/>
    </source>
</evidence>
<dbReference type="SUPFAM" id="SSF48726">
    <property type="entry name" value="Immunoglobulin"/>
    <property type="match status" value="2"/>
</dbReference>
<evidence type="ECO:0000259" key="18">
    <source>
        <dbReference type="SMART" id="SM00409"/>
    </source>
</evidence>
<dbReference type="InterPro" id="IPR003599">
    <property type="entry name" value="Ig_sub"/>
</dbReference>
<proteinExistence type="inferred from homology"/>
<reference evidence="19" key="3">
    <citation type="submission" date="2025-09" db="UniProtKB">
        <authorList>
            <consortium name="Ensembl"/>
        </authorList>
    </citation>
    <scope>IDENTIFICATION</scope>
</reference>
<evidence type="ECO:0000313" key="19">
    <source>
        <dbReference type="Ensembl" id="ENSPANP00000049050.1"/>
    </source>
</evidence>
<evidence type="ECO:0000256" key="4">
    <source>
        <dbReference type="ARBA" id="ARBA00022692"/>
    </source>
</evidence>
<evidence type="ECO:0000256" key="9">
    <source>
        <dbReference type="ARBA" id="ARBA00023157"/>
    </source>
</evidence>
<dbReference type="Gene3D" id="2.60.40.10">
    <property type="entry name" value="Immunoglobulins"/>
    <property type="match status" value="2"/>
</dbReference>